<dbReference type="EMBL" id="CP000482">
    <property type="protein sequence ID" value="ABL01130.1"/>
    <property type="molecule type" value="Genomic_DNA"/>
</dbReference>
<evidence type="ECO:0000256" key="2">
    <source>
        <dbReference type="PROSITE-ProRule" id="PRU00284"/>
    </source>
</evidence>
<organism evidence="5 6">
    <name type="scientific">Pelobacter propionicus (strain DSM 2379 / NBRC 103807 / OttBd1)</name>
    <dbReference type="NCBI Taxonomy" id="338966"/>
    <lineage>
        <taxon>Bacteria</taxon>
        <taxon>Pseudomonadati</taxon>
        <taxon>Thermodesulfobacteriota</taxon>
        <taxon>Desulfuromonadia</taxon>
        <taxon>Desulfuromonadales</taxon>
        <taxon>Desulfuromonadaceae</taxon>
        <taxon>Pelobacter</taxon>
    </lineage>
</organism>
<dbReference type="Gene3D" id="1.10.287.950">
    <property type="entry name" value="Methyl-accepting chemotaxis protein"/>
    <property type="match status" value="1"/>
</dbReference>
<feature type="domain" description="Methyl-accepting transducer" evidence="4">
    <location>
        <begin position="337"/>
        <end position="573"/>
    </location>
</feature>
<dbReference type="Gene3D" id="3.30.450.40">
    <property type="match status" value="1"/>
</dbReference>
<dbReference type="STRING" id="338966.Ppro_3537"/>
<dbReference type="PROSITE" id="PS50111">
    <property type="entry name" value="CHEMOTAXIS_TRANSDUC_2"/>
    <property type="match status" value="1"/>
</dbReference>
<dbReference type="PANTHER" id="PTHR32089:SF112">
    <property type="entry name" value="LYSOZYME-LIKE PROTEIN-RELATED"/>
    <property type="match status" value="1"/>
</dbReference>
<feature type="transmembrane region" description="Helical" evidence="3">
    <location>
        <begin position="58"/>
        <end position="79"/>
    </location>
</feature>
<dbReference type="AlphaFoldDB" id="A1AUV9"/>
<keyword evidence="3" id="KW-1133">Transmembrane helix</keyword>
<name>A1AUV9_PELPD</name>
<dbReference type="KEGG" id="ppd:Ppro_3537"/>
<dbReference type="InterPro" id="IPR029016">
    <property type="entry name" value="GAF-like_dom_sf"/>
</dbReference>
<evidence type="ECO:0000313" key="5">
    <source>
        <dbReference type="EMBL" id="ABL01130.1"/>
    </source>
</evidence>
<dbReference type="SMART" id="SM00283">
    <property type="entry name" value="MA"/>
    <property type="match status" value="1"/>
</dbReference>
<dbReference type="GO" id="GO:0016020">
    <property type="term" value="C:membrane"/>
    <property type="evidence" value="ECO:0007669"/>
    <property type="project" value="InterPro"/>
</dbReference>
<evidence type="ECO:0000313" key="6">
    <source>
        <dbReference type="Proteomes" id="UP000006732"/>
    </source>
</evidence>
<dbReference type="Pfam" id="PF01590">
    <property type="entry name" value="GAF"/>
    <property type="match status" value="1"/>
</dbReference>
<gene>
    <name evidence="5" type="ordered locus">Ppro_3537</name>
</gene>
<dbReference type="InterPro" id="IPR003018">
    <property type="entry name" value="GAF"/>
</dbReference>
<keyword evidence="1 2" id="KW-0807">Transducer</keyword>
<feature type="transmembrane region" description="Helical" evidence="3">
    <location>
        <begin position="12"/>
        <end position="35"/>
    </location>
</feature>
<dbReference type="Pfam" id="PF00015">
    <property type="entry name" value="MCPsignal"/>
    <property type="match status" value="1"/>
</dbReference>
<dbReference type="RefSeq" id="WP_011737343.1">
    <property type="nucleotide sequence ID" value="NC_008609.1"/>
</dbReference>
<dbReference type="SMART" id="SM00065">
    <property type="entry name" value="GAF"/>
    <property type="match status" value="1"/>
</dbReference>
<accession>A1AUV9</accession>
<keyword evidence="6" id="KW-1185">Reference proteome</keyword>
<dbReference type="eggNOG" id="COG0840">
    <property type="taxonomic scope" value="Bacteria"/>
</dbReference>
<dbReference type="PANTHER" id="PTHR32089">
    <property type="entry name" value="METHYL-ACCEPTING CHEMOTAXIS PROTEIN MCPB"/>
    <property type="match status" value="1"/>
</dbReference>
<evidence type="ECO:0000256" key="3">
    <source>
        <dbReference type="SAM" id="Phobius"/>
    </source>
</evidence>
<dbReference type="SUPFAM" id="SSF58104">
    <property type="entry name" value="Methyl-accepting chemotaxis protein (MCP) signaling domain"/>
    <property type="match status" value="1"/>
</dbReference>
<keyword evidence="3" id="KW-0472">Membrane</keyword>
<keyword evidence="3" id="KW-0812">Transmembrane</keyword>
<dbReference type="Proteomes" id="UP000006732">
    <property type="component" value="Chromosome"/>
</dbReference>
<sequence length="663" mass="72369">MSTSPMTRHATLFSLIGFMLGIGAPVGWIVLRLLLFRTGGKPLVEQALGDILLSGEHLALYAYMGIGTALVLALLGFLIGSYGDERRRRSAELAQLHREVASQKDLFQNRYQVLDNNIKNFHHISSKIQTSLNLEEILLLCAEGLHEILGYERVNILMTQHGQRIRFVTATGSDSFDITGVTLPLDPSIGVIYKCLSEKKVFLIDDISRYPQDYQIQEPHRRQAPLRSRSFILCPIVVKGEAIGAFGIDNKTSKRALNDSDVDTIMLFADQVASAITRINLLTSIDALTSELENSFAFLLGSRPEYSRNVVELKEAVDSVAEGSGAIASASEGVMAAVDETGMAVNEISVAIEQVTRNLDHLAGIVRQSAAAMEGITRTINNVEQSAAISHEVSSQVKSRADESFSVVTETINSLAEIQSSVELSYTAISRLAENSARIENVVNVINDITKRTNLLAFNAAIIAAQAGEYGKSFGVVADEIRNLSLQTGHSTGEITGIIKEILSESRTAADNITASKELVQRGVELGSSTGEALRAIHDSSACSMDMTQQIKQATREQVASVRMVATSMEEISSMTSQILAASADQAKATRSIARSIETITEMAHEMVDSTSRQVRDGHQIRHSVESVSDMVREMFDNMEQRRNQSAEVVKDLESMKNLTCQL</sequence>
<dbReference type="InterPro" id="IPR004089">
    <property type="entry name" value="MCPsignal_dom"/>
</dbReference>
<dbReference type="HOGENOM" id="CLU_393690_0_0_7"/>
<reference evidence="5 6" key="1">
    <citation type="submission" date="2006-10" db="EMBL/GenBank/DDBJ databases">
        <title>Complete sequence of chromosome of Pelobacter propionicus DSM 2379.</title>
        <authorList>
            <consortium name="US DOE Joint Genome Institute"/>
            <person name="Copeland A."/>
            <person name="Lucas S."/>
            <person name="Lapidus A."/>
            <person name="Barry K."/>
            <person name="Detter J.C."/>
            <person name="Glavina del Rio T."/>
            <person name="Hammon N."/>
            <person name="Israni S."/>
            <person name="Dalin E."/>
            <person name="Tice H."/>
            <person name="Pitluck S."/>
            <person name="Saunders E."/>
            <person name="Brettin T."/>
            <person name="Bruce D."/>
            <person name="Han C."/>
            <person name="Tapia R."/>
            <person name="Schmutz J."/>
            <person name="Larimer F."/>
            <person name="Land M."/>
            <person name="Hauser L."/>
            <person name="Kyrpides N."/>
            <person name="Kim E."/>
            <person name="Lovley D."/>
            <person name="Richardson P."/>
        </authorList>
    </citation>
    <scope>NUCLEOTIDE SEQUENCE [LARGE SCALE GENOMIC DNA]</scope>
    <source>
        <strain evidence="6">DSM 2379 / NBRC 103807 / OttBd1</strain>
    </source>
</reference>
<dbReference type="eggNOG" id="COG2203">
    <property type="taxonomic scope" value="Bacteria"/>
</dbReference>
<evidence type="ECO:0000259" key="4">
    <source>
        <dbReference type="PROSITE" id="PS50111"/>
    </source>
</evidence>
<evidence type="ECO:0000256" key="1">
    <source>
        <dbReference type="ARBA" id="ARBA00023224"/>
    </source>
</evidence>
<protein>
    <submittedName>
        <fullName evidence="5">Methyl-accepting chemotaxis sensory transducer with GAF sensor</fullName>
    </submittedName>
</protein>
<dbReference type="GO" id="GO:0007165">
    <property type="term" value="P:signal transduction"/>
    <property type="evidence" value="ECO:0007669"/>
    <property type="project" value="UniProtKB-KW"/>
</dbReference>
<dbReference type="SUPFAM" id="SSF55781">
    <property type="entry name" value="GAF domain-like"/>
    <property type="match status" value="1"/>
</dbReference>
<proteinExistence type="predicted"/>